<name>A0A9P4XVJ9_CRYP1</name>
<organism evidence="3 4">
    <name type="scientific">Cryphonectria parasitica (strain ATCC 38755 / EP155)</name>
    <dbReference type="NCBI Taxonomy" id="660469"/>
    <lineage>
        <taxon>Eukaryota</taxon>
        <taxon>Fungi</taxon>
        <taxon>Dikarya</taxon>
        <taxon>Ascomycota</taxon>
        <taxon>Pezizomycotina</taxon>
        <taxon>Sordariomycetes</taxon>
        <taxon>Sordariomycetidae</taxon>
        <taxon>Diaporthales</taxon>
        <taxon>Cryphonectriaceae</taxon>
        <taxon>Cryphonectria-Endothia species complex</taxon>
        <taxon>Cryphonectria</taxon>
    </lineage>
</organism>
<feature type="transmembrane region" description="Helical" evidence="1">
    <location>
        <begin position="45"/>
        <end position="64"/>
    </location>
</feature>
<feature type="chain" id="PRO_5040208248" evidence="2">
    <location>
        <begin position="22"/>
        <end position="341"/>
    </location>
</feature>
<proteinExistence type="predicted"/>
<feature type="transmembrane region" description="Helical" evidence="1">
    <location>
        <begin position="304"/>
        <end position="323"/>
    </location>
</feature>
<sequence>MACRLSLSVLLLAWLITAVNAQDLADNSTTNVLVGWQTGPDTRSTLGLIWSCLGTIFACTWTVLHLNLPGLDDTTWEKTLRKVKWLAINILFPEFIFSKAVCDLRLALEELRESETEQKWTAVHSYYAQMGGLLKLHYILHGPAYSVFTACMLTPQYKWNKNSDHPLVHLVLSKDDIQDKSKADWLLKGIAVLQITWLIVSVAARHTTKLPITQLEIATVAFAIMAVAIYLASWWKPKDVSRPTVLQGGYDGYFAEGVIHRTQRLTLRLLSPTRAADESKSREESYCERVQNDVVWMGGNNPPMFVLMAISSMVFGGLHCLAWNFDFPTRVELICWRVASL</sequence>
<evidence type="ECO:0000313" key="3">
    <source>
        <dbReference type="EMBL" id="KAF3761385.1"/>
    </source>
</evidence>
<keyword evidence="4" id="KW-1185">Reference proteome</keyword>
<feature type="non-terminal residue" evidence="3">
    <location>
        <position position="341"/>
    </location>
</feature>
<reference evidence="3" key="1">
    <citation type="journal article" date="2020" name="Phytopathology">
        <title>Genome sequence of the chestnut blight fungus Cryphonectria parasitica EP155: A fundamental resource for an archetypical invasive plant pathogen.</title>
        <authorList>
            <person name="Crouch J.A."/>
            <person name="Dawe A."/>
            <person name="Aerts A."/>
            <person name="Barry K."/>
            <person name="Churchill A.C.L."/>
            <person name="Grimwood J."/>
            <person name="Hillman B."/>
            <person name="Milgroom M.G."/>
            <person name="Pangilinan J."/>
            <person name="Smith M."/>
            <person name="Salamov A."/>
            <person name="Schmutz J."/>
            <person name="Yadav J."/>
            <person name="Grigoriev I.V."/>
            <person name="Nuss D."/>
        </authorList>
    </citation>
    <scope>NUCLEOTIDE SEQUENCE</scope>
    <source>
        <strain evidence="3">EP155</strain>
    </source>
</reference>
<dbReference type="GeneID" id="63835567"/>
<dbReference type="PANTHER" id="PTHR35043:SF8">
    <property type="entry name" value="DUF4220 DOMAIN-CONTAINING PROTEIN"/>
    <property type="match status" value="1"/>
</dbReference>
<comment type="caution">
    <text evidence="3">The sequence shown here is derived from an EMBL/GenBank/DDBJ whole genome shotgun (WGS) entry which is preliminary data.</text>
</comment>
<keyword evidence="1" id="KW-1133">Transmembrane helix</keyword>
<evidence type="ECO:0000256" key="1">
    <source>
        <dbReference type="SAM" id="Phobius"/>
    </source>
</evidence>
<dbReference type="RefSeq" id="XP_040772364.1">
    <property type="nucleotide sequence ID" value="XM_040918438.1"/>
</dbReference>
<feature type="transmembrane region" description="Helical" evidence="1">
    <location>
        <begin position="215"/>
        <end position="235"/>
    </location>
</feature>
<dbReference type="OrthoDB" id="3061561at2759"/>
<protein>
    <submittedName>
        <fullName evidence="3">Uncharacterized protein</fullName>
    </submittedName>
</protein>
<gene>
    <name evidence="3" type="ORF">M406DRAFT_281352</name>
</gene>
<dbReference type="Proteomes" id="UP000803844">
    <property type="component" value="Unassembled WGS sequence"/>
</dbReference>
<keyword evidence="2" id="KW-0732">Signal</keyword>
<accession>A0A9P4XVJ9</accession>
<dbReference type="AlphaFoldDB" id="A0A9P4XVJ9"/>
<keyword evidence="1" id="KW-0472">Membrane</keyword>
<evidence type="ECO:0000256" key="2">
    <source>
        <dbReference type="SAM" id="SignalP"/>
    </source>
</evidence>
<dbReference type="EMBL" id="MU032351">
    <property type="protein sequence ID" value="KAF3761385.1"/>
    <property type="molecule type" value="Genomic_DNA"/>
</dbReference>
<keyword evidence="1" id="KW-0812">Transmembrane</keyword>
<feature type="signal peptide" evidence="2">
    <location>
        <begin position="1"/>
        <end position="21"/>
    </location>
</feature>
<dbReference type="PANTHER" id="PTHR35043">
    <property type="entry name" value="TRANSCRIPTION FACTOR DOMAIN-CONTAINING PROTEIN"/>
    <property type="match status" value="1"/>
</dbReference>
<evidence type="ECO:0000313" key="4">
    <source>
        <dbReference type="Proteomes" id="UP000803844"/>
    </source>
</evidence>